<dbReference type="SUPFAM" id="SSF51735">
    <property type="entry name" value="NAD(P)-binding Rossmann-fold domains"/>
    <property type="match status" value="1"/>
</dbReference>
<feature type="region of interest" description="Disordered" evidence="1">
    <location>
        <begin position="79"/>
        <end position="98"/>
    </location>
</feature>
<reference evidence="2" key="1">
    <citation type="submission" date="2021-01" db="EMBL/GenBank/DDBJ databases">
        <authorList>
            <person name="Corre E."/>
            <person name="Pelletier E."/>
            <person name="Niang G."/>
            <person name="Scheremetjew M."/>
            <person name="Finn R."/>
            <person name="Kale V."/>
            <person name="Holt S."/>
            <person name="Cochrane G."/>
            <person name="Meng A."/>
            <person name="Brown T."/>
            <person name="Cohen L."/>
        </authorList>
    </citation>
    <scope>NUCLEOTIDE SEQUENCE</scope>
    <source>
        <strain evidence="2">CCMP826</strain>
    </source>
</reference>
<dbReference type="Gene3D" id="3.40.50.720">
    <property type="entry name" value="NAD(P)-binding Rossmann-like Domain"/>
    <property type="match status" value="1"/>
</dbReference>
<proteinExistence type="predicted"/>
<feature type="compositionally biased region" description="Low complexity" evidence="1">
    <location>
        <begin position="81"/>
        <end position="92"/>
    </location>
</feature>
<accession>A0A7S2HVZ7</accession>
<dbReference type="EMBL" id="HBGV01012760">
    <property type="protein sequence ID" value="CAD9501420.1"/>
    <property type="molecule type" value="Transcribed_RNA"/>
</dbReference>
<name>A0A7S2HVZ7_9STRA</name>
<gene>
    <name evidence="2" type="ORF">HTAM1171_LOCUS7793</name>
</gene>
<dbReference type="InterPro" id="IPR036291">
    <property type="entry name" value="NAD(P)-bd_dom_sf"/>
</dbReference>
<protein>
    <submittedName>
        <fullName evidence="2">Uncharacterized protein</fullName>
    </submittedName>
</protein>
<sequence length="98" mass="10407">MKVNLVGPSILTLTLLPSLRKHSCPVVVNVGSSAHLRAKADIDPMMLEDDENDASLGAYASSKLGLMHFSQVLRDTLWTNSSPSSSSSSSFSGGIFLL</sequence>
<organism evidence="2">
    <name type="scientific">Helicotheca tamesis</name>
    <dbReference type="NCBI Taxonomy" id="374047"/>
    <lineage>
        <taxon>Eukaryota</taxon>
        <taxon>Sar</taxon>
        <taxon>Stramenopiles</taxon>
        <taxon>Ochrophyta</taxon>
        <taxon>Bacillariophyta</taxon>
        <taxon>Mediophyceae</taxon>
        <taxon>Lithodesmiophycidae</taxon>
        <taxon>Lithodesmiales</taxon>
        <taxon>Lithodesmiaceae</taxon>
        <taxon>Helicotheca</taxon>
    </lineage>
</organism>
<evidence type="ECO:0000313" key="2">
    <source>
        <dbReference type="EMBL" id="CAD9501420.1"/>
    </source>
</evidence>
<evidence type="ECO:0000256" key="1">
    <source>
        <dbReference type="SAM" id="MobiDB-lite"/>
    </source>
</evidence>
<dbReference type="AlphaFoldDB" id="A0A7S2HVZ7"/>